<dbReference type="EMBL" id="CM008050">
    <property type="protein sequence ID" value="PAN29340.1"/>
    <property type="molecule type" value="Genomic_DNA"/>
</dbReference>
<reference evidence="1" key="1">
    <citation type="submission" date="2018-04" db="EMBL/GenBank/DDBJ databases">
        <title>WGS assembly of Panicum hallii.</title>
        <authorList>
            <person name="Lovell J."/>
            <person name="Jenkins J."/>
            <person name="Lowry D."/>
            <person name="Mamidi S."/>
            <person name="Sreedasyam A."/>
            <person name="Weng X."/>
            <person name="Barry K."/>
            <person name="Bonette J."/>
            <person name="Campitelli B."/>
            <person name="Daum C."/>
            <person name="Gordon S."/>
            <person name="Gould B."/>
            <person name="Lipzen A."/>
            <person name="Macqueen A."/>
            <person name="Palacio-Mejia J."/>
            <person name="Plott C."/>
            <person name="Shakirov E."/>
            <person name="Shu S."/>
            <person name="Yoshinaga Y."/>
            <person name="Zane M."/>
            <person name="Rokhsar D."/>
            <person name="Grimwood J."/>
            <person name="Schmutz J."/>
            <person name="Juenger T."/>
        </authorList>
    </citation>
    <scope>NUCLEOTIDE SEQUENCE [LARGE SCALE GENOMIC DNA]</scope>
    <source>
        <strain evidence="1">FIL2</strain>
    </source>
</reference>
<protein>
    <submittedName>
        <fullName evidence="1">Uncharacterized protein</fullName>
    </submittedName>
</protein>
<evidence type="ECO:0000313" key="1">
    <source>
        <dbReference type="EMBL" id="PAN29340.1"/>
    </source>
</evidence>
<sequence length="92" mass="10111">METREPDGLGEKKRNRLENTSFVSNFTDECLLAALFQKKKMSACFRPSGNHSQSLPGNSSLLSITTCICTTTIAVSTVICEGCDEEEEETTE</sequence>
<proteinExistence type="predicted"/>
<name>A0A2S3HT93_9POAL</name>
<organism evidence="1">
    <name type="scientific">Panicum hallii</name>
    <dbReference type="NCBI Taxonomy" id="206008"/>
    <lineage>
        <taxon>Eukaryota</taxon>
        <taxon>Viridiplantae</taxon>
        <taxon>Streptophyta</taxon>
        <taxon>Embryophyta</taxon>
        <taxon>Tracheophyta</taxon>
        <taxon>Spermatophyta</taxon>
        <taxon>Magnoliopsida</taxon>
        <taxon>Liliopsida</taxon>
        <taxon>Poales</taxon>
        <taxon>Poaceae</taxon>
        <taxon>PACMAD clade</taxon>
        <taxon>Panicoideae</taxon>
        <taxon>Panicodae</taxon>
        <taxon>Paniceae</taxon>
        <taxon>Panicinae</taxon>
        <taxon>Panicum</taxon>
        <taxon>Panicum sect. Panicum</taxon>
    </lineage>
</organism>
<dbReference type="Gramene" id="PAN29340">
    <property type="protein sequence ID" value="PAN29340"/>
    <property type="gene ID" value="PAHAL_5G470900"/>
</dbReference>
<dbReference type="AlphaFoldDB" id="A0A2S3HT93"/>
<dbReference type="Proteomes" id="UP000243499">
    <property type="component" value="Chromosome 5"/>
</dbReference>
<accession>A0A2S3HT93</accession>
<gene>
    <name evidence="1" type="ORF">PAHAL_5G470900</name>
</gene>